<dbReference type="EMBL" id="LT669839">
    <property type="protein sequence ID" value="SHD76119.1"/>
    <property type="molecule type" value="Genomic_DNA"/>
</dbReference>
<protein>
    <submittedName>
        <fullName evidence="7">Selenocysteine-containing peroxiredoxin PrxU</fullName>
        <ecNumber evidence="7">1.11.1.15</ecNumber>
    </submittedName>
</protein>
<dbReference type="EC" id="1.11.1.15" evidence="7"/>
<evidence type="ECO:0000313" key="8">
    <source>
        <dbReference type="Proteomes" id="UP000245423"/>
    </source>
</evidence>
<dbReference type="InterPro" id="IPR036249">
    <property type="entry name" value="Thioredoxin-like_sf"/>
</dbReference>
<name>A0A1M4PKX7_9FIRM</name>
<evidence type="ECO:0000256" key="3">
    <source>
        <dbReference type="ARBA" id="ARBA00022862"/>
    </source>
</evidence>
<dbReference type="GO" id="GO:0042744">
    <property type="term" value="P:hydrogen peroxide catabolic process"/>
    <property type="evidence" value="ECO:0007669"/>
    <property type="project" value="TreeGrafter"/>
</dbReference>
<keyword evidence="4 7" id="KW-0560">Oxidoreductase</keyword>
<dbReference type="Pfam" id="PF10417">
    <property type="entry name" value="1-cysPrx_C"/>
    <property type="match status" value="1"/>
</dbReference>
<evidence type="ECO:0000313" key="7">
    <source>
        <dbReference type="EMBL" id="SHD76119.1"/>
    </source>
</evidence>
<dbReference type="Gene3D" id="3.40.30.10">
    <property type="entry name" value="Glutaredoxin"/>
    <property type="match status" value="1"/>
</dbReference>
<dbReference type="SUPFAM" id="SSF52833">
    <property type="entry name" value="Thioredoxin-like"/>
    <property type="match status" value="1"/>
</dbReference>
<organism evidence="7 8">
    <name type="scientific">[Clostridium] ultunense Esp</name>
    <dbReference type="NCBI Taxonomy" id="1288971"/>
    <lineage>
        <taxon>Bacteria</taxon>
        <taxon>Bacillati</taxon>
        <taxon>Bacillota</taxon>
        <taxon>Tissierellia</taxon>
        <taxon>Tissierellales</taxon>
        <taxon>Tepidimicrobiaceae</taxon>
        <taxon>Schnuerera</taxon>
    </lineage>
</organism>
<evidence type="ECO:0000256" key="4">
    <source>
        <dbReference type="ARBA" id="ARBA00023002"/>
    </source>
</evidence>
<proteinExistence type="inferred from homology"/>
<dbReference type="InterPro" id="IPR019479">
    <property type="entry name" value="Peroxiredoxin_C"/>
</dbReference>
<keyword evidence="5" id="KW-0676">Redox-active center</keyword>
<dbReference type="InterPro" id="IPR000866">
    <property type="entry name" value="AhpC/TSA"/>
</dbReference>
<dbReference type="InterPro" id="IPR024706">
    <property type="entry name" value="Peroxiredoxin_AhpC-typ"/>
</dbReference>
<evidence type="ECO:0000256" key="1">
    <source>
        <dbReference type="ARBA" id="ARBA00009796"/>
    </source>
</evidence>
<keyword evidence="2 7" id="KW-0575">Peroxidase</keyword>
<keyword evidence="8" id="KW-1185">Reference proteome</keyword>
<dbReference type="NCBIfam" id="NF040737">
    <property type="entry name" value="peroxi_PrxU"/>
    <property type="match status" value="1"/>
</dbReference>
<dbReference type="GO" id="GO:0006979">
    <property type="term" value="P:response to oxidative stress"/>
    <property type="evidence" value="ECO:0007669"/>
    <property type="project" value="TreeGrafter"/>
</dbReference>
<accession>A0A1M4PKX7</accession>
<dbReference type="GO" id="GO:0005829">
    <property type="term" value="C:cytosol"/>
    <property type="evidence" value="ECO:0007669"/>
    <property type="project" value="TreeGrafter"/>
</dbReference>
<dbReference type="AlphaFoldDB" id="A0A1M4PKX7"/>
<sequence>MSAVADKYKELQELGVEVISISVDSVFVHKMWNEHELSKMIDGDIPFPMGSDQDGSVGKKYGIYDEDSGVETRGRFIIDPDGIVQGFEVLTPPVGRNISETIRQIKAFQLVRESEGTEVTPAGWKPGKKTLKPRPGLVGKVWEEWTVDEVDK</sequence>
<dbReference type="InterPro" id="IPR050217">
    <property type="entry name" value="Peroxiredoxin"/>
</dbReference>
<gene>
    <name evidence="7" type="ORF">CUESP1_0738</name>
</gene>
<keyword evidence="3" id="KW-0049">Antioxidant</keyword>
<evidence type="ECO:0000256" key="2">
    <source>
        <dbReference type="ARBA" id="ARBA00022559"/>
    </source>
</evidence>
<reference evidence="7 8" key="1">
    <citation type="submission" date="2016-11" db="EMBL/GenBank/DDBJ databases">
        <authorList>
            <person name="Manzoor S."/>
        </authorList>
    </citation>
    <scope>NUCLEOTIDE SEQUENCE [LARGE SCALE GENOMIC DNA]</scope>
    <source>
        <strain evidence="7">Clostridium ultunense strain Esp</strain>
    </source>
</reference>
<dbReference type="InterPro" id="IPR013766">
    <property type="entry name" value="Thioredoxin_domain"/>
</dbReference>
<dbReference type="GO" id="GO:0045454">
    <property type="term" value="P:cell redox homeostasis"/>
    <property type="evidence" value="ECO:0007669"/>
    <property type="project" value="TreeGrafter"/>
</dbReference>
<dbReference type="PANTHER" id="PTHR10681">
    <property type="entry name" value="THIOREDOXIN PEROXIDASE"/>
    <property type="match status" value="1"/>
</dbReference>
<comment type="similarity">
    <text evidence="1">Belongs to the peroxiredoxin family. AhpC/Prx1 subfamily.</text>
</comment>
<evidence type="ECO:0000256" key="5">
    <source>
        <dbReference type="ARBA" id="ARBA00023284"/>
    </source>
</evidence>
<dbReference type="GO" id="GO:0033554">
    <property type="term" value="P:cellular response to stress"/>
    <property type="evidence" value="ECO:0007669"/>
    <property type="project" value="TreeGrafter"/>
</dbReference>
<dbReference type="PIRSF" id="PIRSF000239">
    <property type="entry name" value="AHPC"/>
    <property type="match status" value="1"/>
</dbReference>
<evidence type="ECO:0000259" key="6">
    <source>
        <dbReference type="PROSITE" id="PS51352"/>
    </source>
</evidence>
<feature type="domain" description="Thioredoxin" evidence="6">
    <location>
        <begin position="1"/>
        <end position="110"/>
    </location>
</feature>
<dbReference type="PANTHER" id="PTHR10681:SF121">
    <property type="entry name" value="ALKYL HYDROPEROXIDE REDUCTASE C"/>
    <property type="match status" value="1"/>
</dbReference>
<dbReference type="OrthoDB" id="9812811at2"/>
<dbReference type="GO" id="GO:0008379">
    <property type="term" value="F:thioredoxin peroxidase activity"/>
    <property type="evidence" value="ECO:0007669"/>
    <property type="project" value="TreeGrafter"/>
</dbReference>
<dbReference type="Proteomes" id="UP000245423">
    <property type="component" value="Chromosome 1"/>
</dbReference>
<dbReference type="Pfam" id="PF00578">
    <property type="entry name" value="AhpC-TSA"/>
    <property type="match status" value="1"/>
</dbReference>
<dbReference type="PROSITE" id="PS51352">
    <property type="entry name" value="THIOREDOXIN_2"/>
    <property type="match status" value="1"/>
</dbReference>